<proteinExistence type="predicted"/>
<protein>
    <submittedName>
        <fullName evidence="1">Polyprotein</fullName>
    </submittedName>
</protein>
<sequence>MKAEWNKKEIYLDLAKELEESGYRAKIIPVEIGARGFAGSSAYDLLSKLSISGNKQTKALKLLAEIAKHSSRWIWSRRNEQLLHME</sequence>
<dbReference type="EMBL" id="BMAT01013040">
    <property type="protein sequence ID" value="GFS04719.1"/>
    <property type="molecule type" value="Genomic_DNA"/>
</dbReference>
<accession>A0AAV4I6G5</accession>
<name>A0AAV4I6G5_9GAST</name>
<evidence type="ECO:0000313" key="2">
    <source>
        <dbReference type="Proteomes" id="UP000762676"/>
    </source>
</evidence>
<dbReference type="AlphaFoldDB" id="A0AAV4I6G5"/>
<gene>
    <name evidence="1" type="ORF">ElyMa_006502800</name>
</gene>
<evidence type="ECO:0000313" key="1">
    <source>
        <dbReference type="EMBL" id="GFS04719.1"/>
    </source>
</evidence>
<reference evidence="1 2" key="1">
    <citation type="journal article" date="2021" name="Elife">
        <title>Chloroplast acquisition without the gene transfer in kleptoplastic sea slugs, Plakobranchus ocellatus.</title>
        <authorList>
            <person name="Maeda T."/>
            <person name="Takahashi S."/>
            <person name="Yoshida T."/>
            <person name="Shimamura S."/>
            <person name="Takaki Y."/>
            <person name="Nagai Y."/>
            <person name="Toyoda A."/>
            <person name="Suzuki Y."/>
            <person name="Arimoto A."/>
            <person name="Ishii H."/>
            <person name="Satoh N."/>
            <person name="Nishiyama T."/>
            <person name="Hasebe M."/>
            <person name="Maruyama T."/>
            <person name="Minagawa J."/>
            <person name="Obokata J."/>
            <person name="Shigenobu S."/>
        </authorList>
    </citation>
    <scope>NUCLEOTIDE SEQUENCE [LARGE SCALE GENOMIC DNA]</scope>
</reference>
<comment type="caution">
    <text evidence="1">The sequence shown here is derived from an EMBL/GenBank/DDBJ whole genome shotgun (WGS) entry which is preliminary data.</text>
</comment>
<dbReference type="Proteomes" id="UP000762676">
    <property type="component" value="Unassembled WGS sequence"/>
</dbReference>
<keyword evidence="2" id="KW-1185">Reference proteome</keyword>
<organism evidence="1 2">
    <name type="scientific">Elysia marginata</name>
    <dbReference type="NCBI Taxonomy" id="1093978"/>
    <lineage>
        <taxon>Eukaryota</taxon>
        <taxon>Metazoa</taxon>
        <taxon>Spiralia</taxon>
        <taxon>Lophotrochozoa</taxon>
        <taxon>Mollusca</taxon>
        <taxon>Gastropoda</taxon>
        <taxon>Heterobranchia</taxon>
        <taxon>Euthyneura</taxon>
        <taxon>Panpulmonata</taxon>
        <taxon>Sacoglossa</taxon>
        <taxon>Placobranchoidea</taxon>
        <taxon>Plakobranchidae</taxon>
        <taxon>Elysia</taxon>
    </lineage>
</organism>